<reference evidence="6 7" key="1">
    <citation type="journal article" date="2018" name="Int. J. Syst. Evol. Microbiol.">
        <title>Parvibium lacunae gen. nov., sp. nov., a new member of the family Alcaligenaceae isolated from a freshwater pond.</title>
        <authorList>
            <person name="Chen W.M."/>
            <person name="Xie P.B."/>
            <person name="Hsu M.Y."/>
            <person name="Sheu S.Y."/>
        </authorList>
    </citation>
    <scope>NUCLEOTIDE SEQUENCE [LARGE SCALE GENOMIC DNA]</scope>
    <source>
        <strain evidence="6 7">KMB9</strain>
    </source>
</reference>
<dbReference type="AlphaFoldDB" id="A0A368L6V3"/>
<evidence type="ECO:0000256" key="2">
    <source>
        <dbReference type="ARBA" id="ARBA00022490"/>
    </source>
</evidence>
<dbReference type="PANTHER" id="PTHR36438:SF1">
    <property type="entry name" value="IRON-SULFUR CLUSTER REPAIR PROTEIN YTFE"/>
    <property type="match status" value="1"/>
</dbReference>
<evidence type="ECO:0000259" key="5">
    <source>
        <dbReference type="Pfam" id="PF01814"/>
    </source>
</evidence>
<dbReference type="NCBIfam" id="NF008221">
    <property type="entry name" value="PRK10992.1"/>
    <property type="match status" value="1"/>
</dbReference>
<dbReference type="Pfam" id="PF04405">
    <property type="entry name" value="ScdA_N"/>
    <property type="match status" value="1"/>
</dbReference>
<dbReference type="GO" id="GO:0046872">
    <property type="term" value="F:metal ion binding"/>
    <property type="evidence" value="ECO:0007669"/>
    <property type="project" value="UniProtKB-KW"/>
</dbReference>
<feature type="domain" description="Hemerythrin-like" evidence="5">
    <location>
        <begin position="84"/>
        <end position="223"/>
    </location>
</feature>
<accession>A0A368L6V3</accession>
<dbReference type="CDD" id="cd12108">
    <property type="entry name" value="Hr-like"/>
    <property type="match status" value="1"/>
</dbReference>
<keyword evidence="7" id="KW-1185">Reference proteome</keyword>
<dbReference type="Pfam" id="PF01814">
    <property type="entry name" value="Hemerythrin"/>
    <property type="match status" value="1"/>
</dbReference>
<organism evidence="6 7">
    <name type="scientific">Parvibium lacunae</name>
    <dbReference type="NCBI Taxonomy" id="1888893"/>
    <lineage>
        <taxon>Bacteria</taxon>
        <taxon>Pseudomonadati</taxon>
        <taxon>Pseudomonadota</taxon>
        <taxon>Betaproteobacteria</taxon>
        <taxon>Burkholderiales</taxon>
        <taxon>Alcaligenaceae</taxon>
        <taxon>Parvibium</taxon>
    </lineage>
</organism>
<sequence length="250" mass="27529">MTTAATFTLDPTQAIGQIAVALPGATAIFRRLKMDYCCGGQISLEAAADKKHLDLEPILQELAQLAERRHDDTALSITDVPALIDHILTRYHDVHRAQLPELILMARRVEAVHRDHPNAPVGLAQLLTEMEVDLLNHMQKEEQVLFPMLKAGGNAFVVHPIGMMRSEHIDHGATLERLAALTQEMTPPPGACTTWRALYAGLAQLADDLVNHIHLENNVLFPLFEPETQVGEEFRGGCQVTSNNPAKSCC</sequence>
<keyword evidence="3" id="KW-0479">Metal-binding</keyword>
<name>A0A368L6V3_9BURK</name>
<gene>
    <name evidence="6" type="ORF">DU000_01400</name>
</gene>
<dbReference type="NCBIfam" id="TIGR03652">
    <property type="entry name" value="FeS_repair_RIC"/>
    <property type="match status" value="1"/>
</dbReference>
<dbReference type="GO" id="GO:0005737">
    <property type="term" value="C:cytoplasm"/>
    <property type="evidence" value="ECO:0007669"/>
    <property type="project" value="UniProtKB-SubCell"/>
</dbReference>
<keyword evidence="2" id="KW-0963">Cytoplasm</keyword>
<dbReference type="EMBL" id="QPGB01000001">
    <property type="protein sequence ID" value="RCS59418.1"/>
    <property type="molecule type" value="Genomic_DNA"/>
</dbReference>
<dbReference type="InterPro" id="IPR012312">
    <property type="entry name" value="Hemerythrin-like"/>
</dbReference>
<keyword evidence="4" id="KW-0408">Iron</keyword>
<evidence type="ECO:0000256" key="3">
    <source>
        <dbReference type="ARBA" id="ARBA00022723"/>
    </source>
</evidence>
<evidence type="ECO:0000256" key="1">
    <source>
        <dbReference type="ARBA" id="ARBA00004496"/>
    </source>
</evidence>
<dbReference type="InterPro" id="IPR019903">
    <property type="entry name" value="RIC_family"/>
</dbReference>
<dbReference type="Proteomes" id="UP000252357">
    <property type="component" value="Unassembled WGS sequence"/>
</dbReference>
<evidence type="ECO:0000256" key="4">
    <source>
        <dbReference type="ARBA" id="ARBA00023004"/>
    </source>
</evidence>
<comment type="caution">
    <text evidence="6">The sequence shown here is derived from an EMBL/GenBank/DDBJ whole genome shotgun (WGS) entry which is preliminary data.</text>
</comment>
<evidence type="ECO:0000313" key="6">
    <source>
        <dbReference type="EMBL" id="RCS59418.1"/>
    </source>
</evidence>
<dbReference type="RefSeq" id="WP_114401568.1">
    <property type="nucleotide sequence ID" value="NZ_QPGB01000001.1"/>
</dbReference>
<dbReference type="Gene3D" id="1.20.120.520">
    <property type="entry name" value="nmb1532 protein domain like"/>
    <property type="match status" value="1"/>
</dbReference>
<comment type="subcellular location">
    <subcellularLocation>
        <location evidence="1">Cytoplasm</location>
    </subcellularLocation>
</comment>
<evidence type="ECO:0000313" key="7">
    <source>
        <dbReference type="Proteomes" id="UP000252357"/>
    </source>
</evidence>
<proteinExistence type="predicted"/>
<dbReference type="OrthoDB" id="9797132at2"/>
<protein>
    <submittedName>
        <fullName evidence="6">Iron-sulfur cluster repair protein YtfE</fullName>
    </submittedName>
</protein>
<dbReference type="PANTHER" id="PTHR36438">
    <property type="entry name" value="IRON-SULFUR CLUSTER REPAIR PROTEIN YTFE"/>
    <property type="match status" value="1"/>
</dbReference>